<protein>
    <submittedName>
        <fullName evidence="2">Uncharacterized protein</fullName>
    </submittedName>
</protein>
<sequence length="84" mass="9540">MRKIIGGPKNIYRFFIPRNGGLIFLMLEGGQCTFVLLNISRLKNENTVFFRGKMPGGEYVHGHFDCALQKGEMKEGYWGAKKPS</sequence>
<dbReference type="Proteomes" id="UP000177407">
    <property type="component" value="Unassembled WGS sequence"/>
</dbReference>
<gene>
    <name evidence="2" type="ORF">A2257_00480</name>
</gene>
<evidence type="ECO:0000256" key="1">
    <source>
        <dbReference type="SAM" id="Phobius"/>
    </source>
</evidence>
<keyword evidence="1" id="KW-1133">Transmembrane helix</keyword>
<keyword evidence="1" id="KW-0812">Transmembrane</keyword>
<evidence type="ECO:0000313" key="3">
    <source>
        <dbReference type="Proteomes" id="UP000177407"/>
    </source>
</evidence>
<evidence type="ECO:0000313" key="2">
    <source>
        <dbReference type="EMBL" id="OGF21418.1"/>
    </source>
</evidence>
<reference evidence="2 3" key="1">
    <citation type="journal article" date="2016" name="Nat. Commun.">
        <title>Thousands of microbial genomes shed light on interconnected biogeochemical processes in an aquifer system.</title>
        <authorList>
            <person name="Anantharaman K."/>
            <person name="Brown C.T."/>
            <person name="Hug L.A."/>
            <person name="Sharon I."/>
            <person name="Castelle C.J."/>
            <person name="Probst A.J."/>
            <person name="Thomas B.C."/>
            <person name="Singh A."/>
            <person name="Wilkins M.J."/>
            <person name="Karaoz U."/>
            <person name="Brodie E.L."/>
            <person name="Williams K.H."/>
            <person name="Hubbard S.S."/>
            <person name="Banfield J.F."/>
        </authorList>
    </citation>
    <scope>NUCLEOTIDE SEQUENCE [LARGE SCALE GENOMIC DNA]</scope>
</reference>
<proteinExistence type="predicted"/>
<feature type="transmembrane region" description="Helical" evidence="1">
    <location>
        <begin position="21"/>
        <end position="39"/>
    </location>
</feature>
<accession>A0A1F5S3Y5</accession>
<name>A0A1F5S3Y5_9BACT</name>
<keyword evidence="1" id="KW-0472">Membrane</keyword>
<organism evidence="2 3">
    <name type="scientific">Candidatus Falkowbacteria bacterium RIFOXYA2_FULL_38_12</name>
    <dbReference type="NCBI Taxonomy" id="1797993"/>
    <lineage>
        <taxon>Bacteria</taxon>
        <taxon>Candidatus Falkowiibacteriota</taxon>
    </lineage>
</organism>
<comment type="caution">
    <text evidence="2">The sequence shown here is derived from an EMBL/GenBank/DDBJ whole genome shotgun (WGS) entry which is preliminary data.</text>
</comment>
<dbReference type="AlphaFoldDB" id="A0A1F5S3Y5"/>
<dbReference type="EMBL" id="MFGA01000006">
    <property type="protein sequence ID" value="OGF21418.1"/>
    <property type="molecule type" value="Genomic_DNA"/>
</dbReference>